<dbReference type="SUPFAM" id="SSF56112">
    <property type="entry name" value="Protein kinase-like (PK-like)"/>
    <property type="match status" value="1"/>
</dbReference>
<keyword evidence="8" id="KW-1133">Transmembrane helix</keyword>
<protein>
    <recommendedName>
        <fullName evidence="1">non-specific serine/threonine protein kinase</fullName>
        <ecNumber evidence="1">2.7.11.1</ecNumber>
    </recommendedName>
</protein>
<dbReference type="PANTHER" id="PTHR43289">
    <property type="entry name" value="MITOGEN-ACTIVATED PROTEIN KINASE KINASE KINASE 20-RELATED"/>
    <property type="match status" value="1"/>
</dbReference>
<dbReference type="SMART" id="SM00220">
    <property type="entry name" value="S_TKc"/>
    <property type="match status" value="1"/>
</dbReference>
<dbReference type="EMBL" id="PZPL01000001">
    <property type="protein sequence ID" value="PTL71638.1"/>
    <property type="molecule type" value="Genomic_DNA"/>
</dbReference>
<sequence>MIETIGLLPPSAVADPLLGATLAGRYLVLERIGEGGSATVYRARDQRLARPVAVKVHRAVADTPNERSRREREIRLLIDSRHSAVVEILDQGEIAHEEGELSYLVLEYFDPADPAAAWFSSSDERMIAEVGAQVADALAHLHARGVLHRDVKPENVLVRSRPMPAGASLREAKLSDFGIARAVDDARLTRPDLLVGTAGYLSPESVGAGPVGPASDVYSLGLVLLEALSGRRAYEGTTLEISLQRMHHAPVVPANVPERWRPLLTAMTALDPAERPSASAVADQLWTGLQGGQVTAPARMRLHGLLATVAAVAVGALSALSLTHVLG</sequence>
<keyword evidence="3" id="KW-0808">Transferase</keyword>
<comment type="caution">
    <text evidence="10">The sequence shown here is derived from an EMBL/GenBank/DDBJ whole genome shotgun (WGS) entry which is preliminary data.</text>
</comment>
<organism evidence="10 11">
    <name type="scientific">Rathayibacter caricis DSM 15933</name>
    <dbReference type="NCBI Taxonomy" id="1328867"/>
    <lineage>
        <taxon>Bacteria</taxon>
        <taxon>Bacillati</taxon>
        <taxon>Actinomycetota</taxon>
        <taxon>Actinomycetes</taxon>
        <taxon>Micrococcales</taxon>
        <taxon>Microbacteriaceae</taxon>
        <taxon>Rathayibacter</taxon>
    </lineage>
</organism>
<dbReference type="CDD" id="cd14014">
    <property type="entry name" value="STKc_PknB_like"/>
    <property type="match status" value="1"/>
</dbReference>
<evidence type="ECO:0000256" key="7">
    <source>
        <dbReference type="PROSITE-ProRule" id="PRU10141"/>
    </source>
</evidence>
<dbReference type="InterPro" id="IPR008271">
    <property type="entry name" value="Ser/Thr_kinase_AS"/>
</dbReference>
<name>A0A2T4UQ28_9MICO</name>
<keyword evidence="2 10" id="KW-0723">Serine/threonine-protein kinase</keyword>
<evidence type="ECO:0000256" key="4">
    <source>
        <dbReference type="ARBA" id="ARBA00022741"/>
    </source>
</evidence>
<dbReference type="RefSeq" id="WP_107573482.1">
    <property type="nucleotide sequence ID" value="NZ_PZPL01000001.1"/>
</dbReference>
<dbReference type="GO" id="GO:0005524">
    <property type="term" value="F:ATP binding"/>
    <property type="evidence" value="ECO:0007669"/>
    <property type="project" value="UniProtKB-UniRule"/>
</dbReference>
<dbReference type="PANTHER" id="PTHR43289:SF6">
    <property type="entry name" value="SERINE_THREONINE-PROTEIN KINASE NEKL-3"/>
    <property type="match status" value="1"/>
</dbReference>
<feature type="domain" description="Protein kinase" evidence="9">
    <location>
        <begin position="26"/>
        <end position="287"/>
    </location>
</feature>
<dbReference type="InterPro" id="IPR011009">
    <property type="entry name" value="Kinase-like_dom_sf"/>
</dbReference>
<dbReference type="PROSITE" id="PS50011">
    <property type="entry name" value="PROTEIN_KINASE_DOM"/>
    <property type="match status" value="1"/>
</dbReference>
<dbReference type="InterPro" id="IPR017441">
    <property type="entry name" value="Protein_kinase_ATP_BS"/>
</dbReference>
<keyword evidence="6 7" id="KW-0067">ATP-binding</keyword>
<accession>A0A2T4UQ28</accession>
<dbReference type="PROSITE" id="PS00108">
    <property type="entry name" value="PROTEIN_KINASE_ST"/>
    <property type="match status" value="1"/>
</dbReference>
<feature type="binding site" evidence="7">
    <location>
        <position position="55"/>
    </location>
    <ligand>
        <name>ATP</name>
        <dbReference type="ChEBI" id="CHEBI:30616"/>
    </ligand>
</feature>
<evidence type="ECO:0000256" key="8">
    <source>
        <dbReference type="SAM" id="Phobius"/>
    </source>
</evidence>
<feature type="transmembrane region" description="Helical" evidence="8">
    <location>
        <begin position="305"/>
        <end position="326"/>
    </location>
</feature>
<gene>
    <name evidence="10" type="ORF">C1I63_01435</name>
</gene>
<keyword evidence="11" id="KW-1185">Reference proteome</keyword>
<evidence type="ECO:0000256" key="2">
    <source>
        <dbReference type="ARBA" id="ARBA00022527"/>
    </source>
</evidence>
<evidence type="ECO:0000313" key="11">
    <source>
        <dbReference type="Proteomes" id="UP000241085"/>
    </source>
</evidence>
<dbReference type="InterPro" id="IPR000719">
    <property type="entry name" value="Prot_kinase_dom"/>
</dbReference>
<dbReference type="GO" id="GO:0004674">
    <property type="term" value="F:protein serine/threonine kinase activity"/>
    <property type="evidence" value="ECO:0007669"/>
    <property type="project" value="UniProtKB-KW"/>
</dbReference>
<dbReference type="Pfam" id="PF00069">
    <property type="entry name" value="Pkinase"/>
    <property type="match status" value="1"/>
</dbReference>
<keyword evidence="8" id="KW-0472">Membrane</keyword>
<dbReference type="AlphaFoldDB" id="A0A2T4UQ28"/>
<dbReference type="EC" id="2.7.11.1" evidence="1"/>
<evidence type="ECO:0000256" key="1">
    <source>
        <dbReference type="ARBA" id="ARBA00012513"/>
    </source>
</evidence>
<evidence type="ECO:0000313" key="10">
    <source>
        <dbReference type="EMBL" id="PTL71638.1"/>
    </source>
</evidence>
<keyword evidence="5 10" id="KW-0418">Kinase</keyword>
<dbReference type="Gene3D" id="1.10.510.10">
    <property type="entry name" value="Transferase(Phosphotransferase) domain 1"/>
    <property type="match status" value="1"/>
</dbReference>
<evidence type="ECO:0000256" key="6">
    <source>
        <dbReference type="ARBA" id="ARBA00022840"/>
    </source>
</evidence>
<keyword evidence="4 7" id="KW-0547">Nucleotide-binding</keyword>
<dbReference type="Proteomes" id="UP000241085">
    <property type="component" value="Unassembled WGS sequence"/>
</dbReference>
<keyword evidence="8" id="KW-0812">Transmembrane</keyword>
<reference evidence="10 11" key="1">
    <citation type="submission" date="2018-03" db="EMBL/GenBank/DDBJ databases">
        <title>Bacteriophage NCPPB3778 and a type I-E CRISPR drive the evolution of the US Biological Select Agent, Rathayibacter toxicus.</title>
        <authorList>
            <person name="Davis E.W.II."/>
            <person name="Tabima J.F."/>
            <person name="Weisberg A.J."/>
            <person name="Dantas Lopes L."/>
            <person name="Wiseman M.S."/>
            <person name="Wiseman M.S."/>
            <person name="Pupko T."/>
            <person name="Belcher M.S."/>
            <person name="Sechler A.J."/>
            <person name="Tancos M.A."/>
            <person name="Schroeder B.K."/>
            <person name="Murray T.D."/>
            <person name="Luster D.G."/>
            <person name="Schneider W.L."/>
            <person name="Rogers E."/>
            <person name="Andreote F.D."/>
            <person name="Grunwald N.J."/>
            <person name="Putnam M.L."/>
            <person name="Chang J.H."/>
        </authorList>
    </citation>
    <scope>NUCLEOTIDE SEQUENCE [LARGE SCALE GENOMIC DNA]</scope>
    <source>
        <strain evidence="10 11">DSM 15933</strain>
    </source>
</reference>
<evidence type="ECO:0000256" key="5">
    <source>
        <dbReference type="ARBA" id="ARBA00022777"/>
    </source>
</evidence>
<dbReference type="Gene3D" id="3.30.200.20">
    <property type="entry name" value="Phosphorylase Kinase, domain 1"/>
    <property type="match status" value="1"/>
</dbReference>
<proteinExistence type="predicted"/>
<dbReference type="PROSITE" id="PS00107">
    <property type="entry name" value="PROTEIN_KINASE_ATP"/>
    <property type="match status" value="1"/>
</dbReference>
<evidence type="ECO:0000259" key="9">
    <source>
        <dbReference type="PROSITE" id="PS50011"/>
    </source>
</evidence>
<evidence type="ECO:0000256" key="3">
    <source>
        <dbReference type="ARBA" id="ARBA00022679"/>
    </source>
</evidence>